<dbReference type="EMBL" id="CAJVCH010073315">
    <property type="protein sequence ID" value="CAG7720738.1"/>
    <property type="molecule type" value="Genomic_DNA"/>
</dbReference>
<organism evidence="3 4">
    <name type="scientific">Allacma fusca</name>
    <dbReference type="NCBI Taxonomy" id="39272"/>
    <lineage>
        <taxon>Eukaryota</taxon>
        <taxon>Metazoa</taxon>
        <taxon>Ecdysozoa</taxon>
        <taxon>Arthropoda</taxon>
        <taxon>Hexapoda</taxon>
        <taxon>Collembola</taxon>
        <taxon>Symphypleona</taxon>
        <taxon>Sminthuridae</taxon>
        <taxon>Allacma</taxon>
    </lineage>
</organism>
<keyword evidence="4" id="KW-1185">Reference proteome</keyword>
<dbReference type="CDD" id="cd17057">
    <property type="entry name" value="Ubl_TMUB1_like"/>
    <property type="match status" value="1"/>
</dbReference>
<proteinExistence type="predicted"/>
<dbReference type="PROSITE" id="PS50053">
    <property type="entry name" value="UBIQUITIN_2"/>
    <property type="match status" value="1"/>
</dbReference>
<comment type="caution">
    <text evidence="3">The sequence shown here is derived from an EMBL/GenBank/DDBJ whole genome shotgun (WGS) entry which is preliminary data.</text>
</comment>
<sequence>MHAGSVDEVNMDGPEENSVNVVQVDIDEINVTGTSRVGVGVDLNGDVTIVEQNLSASSPVQLEGVVNVNSNLVGSTESETALTKTSDHSTAADVRITLKFLNDTQVEVITQLSEKIADFKRRHFALEISENKTIRLIFNGRVLENDGRTLAEAGIFDQCVVHCLIVTPQNAQQRTVVPSRNDTRERGQQNSENGSSPREGLEPGISVSHRTRRFVPARSIKHLISCSNLTSLKSMFTRHLLVRLVRKLQLLKVKYVPSFYCVWVGAYVKLPSIFEWSAGAYIIHLYKIYFHSPEEEVNLRPYEFGLRIRLNLIEPSESR</sequence>
<evidence type="ECO:0000313" key="4">
    <source>
        <dbReference type="Proteomes" id="UP000708208"/>
    </source>
</evidence>
<dbReference type="PANTHER" id="PTHR14557">
    <property type="entry name" value="PROTEIN C7ORF21"/>
    <property type="match status" value="1"/>
</dbReference>
<feature type="domain" description="Ubiquitin-like" evidence="2">
    <location>
        <begin position="94"/>
        <end position="162"/>
    </location>
</feature>
<dbReference type="InterPro" id="IPR000626">
    <property type="entry name" value="Ubiquitin-like_dom"/>
</dbReference>
<dbReference type="SMART" id="SM00213">
    <property type="entry name" value="UBQ"/>
    <property type="match status" value="1"/>
</dbReference>
<accession>A0A8J2NTP6</accession>
<name>A0A8J2NTP6_9HEXA</name>
<evidence type="ECO:0000259" key="2">
    <source>
        <dbReference type="PROSITE" id="PS50053"/>
    </source>
</evidence>
<dbReference type="Pfam" id="PF00240">
    <property type="entry name" value="ubiquitin"/>
    <property type="match status" value="1"/>
</dbReference>
<dbReference type="AlphaFoldDB" id="A0A8J2NTP6"/>
<dbReference type="PANTHER" id="PTHR14557:SF5">
    <property type="entry name" value="UBIQUITIN-LIKE DOMAIN-CONTAINING PROTEIN"/>
    <property type="match status" value="1"/>
</dbReference>
<dbReference type="Proteomes" id="UP000708208">
    <property type="component" value="Unassembled WGS sequence"/>
</dbReference>
<dbReference type="InterPro" id="IPR040352">
    <property type="entry name" value="TMUB1/2"/>
</dbReference>
<evidence type="ECO:0000313" key="3">
    <source>
        <dbReference type="EMBL" id="CAG7720738.1"/>
    </source>
</evidence>
<evidence type="ECO:0000256" key="1">
    <source>
        <dbReference type="SAM" id="MobiDB-lite"/>
    </source>
</evidence>
<reference evidence="3" key="1">
    <citation type="submission" date="2021-06" db="EMBL/GenBank/DDBJ databases">
        <authorList>
            <person name="Hodson N. C."/>
            <person name="Mongue J. A."/>
            <person name="Jaron S. K."/>
        </authorList>
    </citation>
    <scope>NUCLEOTIDE SEQUENCE</scope>
</reference>
<protein>
    <recommendedName>
        <fullName evidence="2">Ubiquitin-like domain-containing protein</fullName>
    </recommendedName>
</protein>
<gene>
    <name evidence="3" type="ORF">AFUS01_LOCUS10001</name>
</gene>
<feature type="region of interest" description="Disordered" evidence="1">
    <location>
        <begin position="174"/>
        <end position="204"/>
    </location>
</feature>
<dbReference type="OrthoDB" id="161999at2759"/>
<dbReference type="GO" id="GO:0036503">
    <property type="term" value="P:ERAD pathway"/>
    <property type="evidence" value="ECO:0007669"/>
    <property type="project" value="InterPro"/>
</dbReference>